<protein>
    <submittedName>
        <fullName evidence="7">Uncharacterized protein</fullName>
    </submittedName>
</protein>
<dbReference type="VEuPathDB" id="VectorBase:GPPI003022"/>
<comment type="function">
    <text evidence="6">Inhibits cell growth by regulating the Tor pathway upstream of the Tsc1-Tsc2 complex and downstream of Akt1. Acts as a cell death activator during head development.</text>
</comment>
<evidence type="ECO:0000256" key="4">
    <source>
        <dbReference type="ARBA" id="ARBA00022490"/>
    </source>
</evidence>
<dbReference type="STRING" id="67801.A0A1B0ANJ9"/>
<accession>A0A1B0ANJ9</accession>
<organism evidence="7 8">
    <name type="scientific">Glossina palpalis gambiensis</name>
    <dbReference type="NCBI Taxonomy" id="67801"/>
    <lineage>
        <taxon>Eukaryota</taxon>
        <taxon>Metazoa</taxon>
        <taxon>Ecdysozoa</taxon>
        <taxon>Arthropoda</taxon>
        <taxon>Hexapoda</taxon>
        <taxon>Insecta</taxon>
        <taxon>Pterygota</taxon>
        <taxon>Neoptera</taxon>
        <taxon>Endopterygota</taxon>
        <taxon>Diptera</taxon>
        <taxon>Brachycera</taxon>
        <taxon>Muscomorpha</taxon>
        <taxon>Hippoboscoidea</taxon>
        <taxon>Glossinidae</taxon>
        <taxon>Glossina</taxon>
    </lineage>
</organism>
<reference evidence="8" key="1">
    <citation type="submission" date="2015-01" db="EMBL/GenBank/DDBJ databases">
        <authorList>
            <person name="Aksoy S."/>
            <person name="Warren W."/>
            <person name="Wilson R.K."/>
        </authorList>
    </citation>
    <scope>NUCLEOTIDE SEQUENCE [LARGE SCALE GENOMIC DNA]</scope>
    <source>
        <strain evidence="8">IAEA</strain>
    </source>
</reference>
<dbReference type="InterPro" id="IPR038281">
    <property type="entry name" value="RTP801-like_C_sf"/>
</dbReference>
<dbReference type="PANTHER" id="PTHR12478">
    <property type="entry name" value="DNA-DAMAGE-INDUCIBLE TRANSCRIPT 4 PROTEIN DDIT4"/>
    <property type="match status" value="1"/>
</dbReference>
<dbReference type="Proteomes" id="UP000092460">
    <property type="component" value="Unassembled WGS sequence"/>
</dbReference>
<name>A0A1B0ANJ9_9MUSC</name>
<reference evidence="7" key="2">
    <citation type="submission" date="2020-05" db="UniProtKB">
        <authorList>
            <consortium name="EnsemblMetazoa"/>
        </authorList>
    </citation>
    <scope>IDENTIFICATION</scope>
    <source>
        <strain evidence="7">IAEA</strain>
    </source>
</reference>
<dbReference type="GO" id="GO:0009968">
    <property type="term" value="P:negative regulation of signal transduction"/>
    <property type="evidence" value="ECO:0007669"/>
    <property type="project" value="InterPro"/>
</dbReference>
<dbReference type="GO" id="GO:0008258">
    <property type="term" value="P:head involution"/>
    <property type="evidence" value="ECO:0007669"/>
    <property type="project" value="UniProtKB-ARBA"/>
</dbReference>
<evidence type="ECO:0000256" key="1">
    <source>
        <dbReference type="ARBA" id="ARBA00004496"/>
    </source>
</evidence>
<dbReference type="FunFam" id="3.90.470.40:FF:000003">
    <property type="entry name" value="Charybde, isoform E"/>
    <property type="match status" value="1"/>
</dbReference>
<comment type="similarity">
    <text evidence="2">Belongs to the DDIT4 family.</text>
</comment>
<dbReference type="GO" id="GO:0032006">
    <property type="term" value="P:regulation of TOR signaling"/>
    <property type="evidence" value="ECO:0007669"/>
    <property type="project" value="UniProtKB-ARBA"/>
</dbReference>
<evidence type="ECO:0000256" key="5">
    <source>
        <dbReference type="ARBA" id="ARBA00022703"/>
    </source>
</evidence>
<keyword evidence="3" id="KW-0217">Developmental protein</keyword>
<sequence>MSKQTFKSISYNQFERLCRNYEINYLQIFHLINLDYYLNVDTRMQMVNVIDNWSTTLAATTTNDKHQTPSNSDNDRPSLTADEELFYCDNVEYAAVNSLSLRLLDELRAAKSRNLSCTEVSIPCDLTARIASDMIRISEREPCGIRGCTVYIEFAEEPHNSRRIGTLKIDPDMVSTFELYLTLHQDKRGWTSLLPQFMKNLSRSVTISPEFGLTKHKLYSPNESTISFVCVF</sequence>
<dbReference type="GO" id="GO:0006979">
    <property type="term" value="P:response to oxidative stress"/>
    <property type="evidence" value="ECO:0007669"/>
    <property type="project" value="UniProtKB-ARBA"/>
</dbReference>
<dbReference type="GO" id="GO:0005737">
    <property type="term" value="C:cytoplasm"/>
    <property type="evidence" value="ECO:0007669"/>
    <property type="project" value="UniProtKB-SubCell"/>
</dbReference>
<evidence type="ECO:0000256" key="2">
    <source>
        <dbReference type="ARBA" id="ARBA00010670"/>
    </source>
</evidence>
<dbReference type="AlphaFoldDB" id="A0A1B0ANJ9"/>
<dbReference type="GO" id="GO:0006915">
    <property type="term" value="P:apoptotic process"/>
    <property type="evidence" value="ECO:0007669"/>
    <property type="project" value="UniProtKB-KW"/>
</dbReference>
<dbReference type="PANTHER" id="PTHR12478:SF16">
    <property type="entry name" value="PROTEIN CHARYBDE-RELATED"/>
    <property type="match status" value="1"/>
</dbReference>
<keyword evidence="4" id="KW-0963">Cytoplasm</keyword>
<evidence type="ECO:0000256" key="6">
    <source>
        <dbReference type="ARBA" id="ARBA00059352"/>
    </source>
</evidence>
<dbReference type="EMBL" id="JXJN01000866">
    <property type="status" value="NOT_ANNOTATED_CDS"/>
    <property type="molecule type" value="Genomic_DNA"/>
</dbReference>
<dbReference type="InterPro" id="IPR012918">
    <property type="entry name" value="RTP801-like"/>
</dbReference>
<evidence type="ECO:0000313" key="8">
    <source>
        <dbReference type="Proteomes" id="UP000092460"/>
    </source>
</evidence>
<evidence type="ECO:0000256" key="3">
    <source>
        <dbReference type="ARBA" id="ARBA00022473"/>
    </source>
</evidence>
<dbReference type="Pfam" id="PF07809">
    <property type="entry name" value="RTP801_C"/>
    <property type="match status" value="1"/>
</dbReference>
<proteinExistence type="inferred from homology"/>
<keyword evidence="8" id="KW-1185">Reference proteome</keyword>
<dbReference type="Gene3D" id="3.90.470.40">
    <property type="entry name" value="RTP801-like"/>
    <property type="match status" value="1"/>
</dbReference>
<evidence type="ECO:0000313" key="7">
    <source>
        <dbReference type="EnsemblMetazoa" id="GPPI003022-PA"/>
    </source>
</evidence>
<dbReference type="GO" id="GO:0045926">
    <property type="term" value="P:negative regulation of growth"/>
    <property type="evidence" value="ECO:0007669"/>
    <property type="project" value="UniProtKB-ARBA"/>
</dbReference>
<dbReference type="EnsemblMetazoa" id="GPPI003022-RA">
    <property type="protein sequence ID" value="GPPI003022-PA"/>
    <property type="gene ID" value="GPPI003022"/>
</dbReference>
<comment type="subcellular location">
    <subcellularLocation>
        <location evidence="1">Cytoplasm</location>
    </subcellularLocation>
</comment>
<keyword evidence="5" id="KW-0053">Apoptosis</keyword>